<proteinExistence type="predicted"/>
<dbReference type="EMBL" id="CP091430">
    <property type="protein sequence ID" value="UVI33765.1"/>
    <property type="molecule type" value="Genomic_DNA"/>
</dbReference>
<protein>
    <submittedName>
        <fullName evidence="1">Histidine phosphatase family protein</fullName>
    </submittedName>
</protein>
<dbReference type="PANTHER" id="PTHR48100:SF1">
    <property type="entry name" value="HISTIDINE PHOSPHATASE FAMILY PROTEIN-RELATED"/>
    <property type="match status" value="1"/>
</dbReference>
<dbReference type="CDD" id="cd07067">
    <property type="entry name" value="HP_PGM_like"/>
    <property type="match status" value="1"/>
</dbReference>
<dbReference type="Pfam" id="PF00300">
    <property type="entry name" value="His_Phos_1"/>
    <property type="match status" value="1"/>
</dbReference>
<dbReference type="InterPro" id="IPR013078">
    <property type="entry name" value="His_Pase_superF_clade-1"/>
</dbReference>
<dbReference type="Gene3D" id="3.40.50.1240">
    <property type="entry name" value="Phosphoglycerate mutase-like"/>
    <property type="match status" value="1"/>
</dbReference>
<evidence type="ECO:0000313" key="1">
    <source>
        <dbReference type="EMBL" id="UVI33765.1"/>
    </source>
</evidence>
<dbReference type="PIRSF" id="PIRSF000709">
    <property type="entry name" value="6PFK_2-Ptase"/>
    <property type="match status" value="1"/>
</dbReference>
<keyword evidence="2" id="KW-1185">Reference proteome</keyword>
<dbReference type="InterPro" id="IPR029033">
    <property type="entry name" value="His_PPase_superfam"/>
</dbReference>
<reference evidence="1" key="1">
    <citation type="submission" date="2022-01" db="EMBL/GenBank/DDBJ databases">
        <title>Paenibacillus spongiae sp. nov., isolated from marine sponge.</title>
        <authorList>
            <person name="Li Z."/>
            <person name="Zhang M."/>
        </authorList>
    </citation>
    <scope>NUCLEOTIDE SEQUENCE</scope>
    <source>
        <strain evidence="1">PHS-Z3</strain>
    </source>
</reference>
<dbReference type="InterPro" id="IPR050275">
    <property type="entry name" value="PGM_Phosphatase"/>
</dbReference>
<sequence length="180" mass="20555">MKNVYIVRHCKAEGQSADAPLTDAGLEQADQLAEFLIDRNIQSILSSPYERATQTIAPLAGKLGIEVRLDDRLQERLLSRQSHPEWRERLRRTYDDLDLCYEGGESSRTAMNRAAAVMNEVLHSEDNHVVIVSHGNLISLLLNYYDPRIGFDEWAALSNPDVYHLTFRHETPSIQRIWPG</sequence>
<dbReference type="Proteomes" id="UP001057877">
    <property type="component" value="Chromosome"/>
</dbReference>
<name>A0ABY5SMM2_9BACL</name>
<gene>
    <name evidence="1" type="ORF">L1F29_26945</name>
</gene>
<dbReference type="PANTHER" id="PTHR48100">
    <property type="entry name" value="BROAD-SPECIFICITY PHOSPHATASE YOR283W-RELATED"/>
    <property type="match status" value="1"/>
</dbReference>
<organism evidence="1 2">
    <name type="scientific">Paenibacillus spongiae</name>
    <dbReference type="NCBI Taxonomy" id="2909671"/>
    <lineage>
        <taxon>Bacteria</taxon>
        <taxon>Bacillati</taxon>
        <taxon>Bacillota</taxon>
        <taxon>Bacilli</taxon>
        <taxon>Bacillales</taxon>
        <taxon>Paenibacillaceae</taxon>
        <taxon>Paenibacillus</taxon>
    </lineage>
</organism>
<dbReference type="SUPFAM" id="SSF53254">
    <property type="entry name" value="Phosphoglycerate mutase-like"/>
    <property type="match status" value="1"/>
</dbReference>
<evidence type="ECO:0000313" key="2">
    <source>
        <dbReference type="Proteomes" id="UP001057877"/>
    </source>
</evidence>
<accession>A0ABY5SMM2</accession>
<dbReference type="SMART" id="SM00855">
    <property type="entry name" value="PGAM"/>
    <property type="match status" value="1"/>
</dbReference>
<dbReference type="RefSeq" id="WP_258389819.1">
    <property type="nucleotide sequence ID" value="NZ_CP091430.1"/>
</dbReference>